<dbReference type="EMBL" id="JAAGYU010000053">
    <property type="protein sequence ID" value="NEL77120.1"/>
    <property type="molecule type" value="Genomic_DNA"/>
</dbReference>
<gene>
    <name evidence="1" type="ORF">G3W61_12810</name>
</gene>
<evidence type="ECO:0000313" key="1">
    <source>
        <dbReference type="EMBL" id="NEL77120.1"/>
    </source>
</evidence>
<evidence type="ECO:0000313" key="2">
    <source>
        <dbReference type="Proteomes" id="UP000471082"/>
    </source>
</evidence>
<dbReference type="Proteomes" id="UP000471082">
    <property type="component" value="Unassembled WGS sequence"/>
</dbReference>
<comment type="caution">
    <text evidence="1">The sequence shown here is derived from an EMBL/GenBank/DDBJ whole genome shotgun (WGS) entry which is preliminary data.</text>
</comment>
<name>A0A6L9V980_XANPE</name>
<dbReference type="AlphaFoldDB" id="A0A6L9V980"/>
<sequence>MNAVAFDQSCNDIASALESLRDEAVAFADRLHVIQGRWTLQQFDPLRFFEKAAKESYDRLHDAFLENRTRFGIRPSLDDCDVKRGFIESLACRWDADLPSVDIKAAVHRAIDGLNVLLPVEDAENEANRQLATRFVSEFLIDRKEVVHRSGAVVLDYRPTIDSSDKKFSKCNNYNYYTVAWLRKKISVLQEVVVHFNHNTAKSQPTAIPSYDDLQQQTRAISRSPSIISVCGFQLRVMVSKYEFHFSPEFAEYLSEFISLNTGR</sequence>
<organism evidence="1 2">
    <name type="scientific">Xanthomonas perforans</name>
    <dbReference type="NCBI Taxonomy" id="442694"/>
    <lineage>
        <taxon>Bacteria</taxon>
        <taxon>Pseudomonadati</taxon>
        <taxon>Pseudomonadota</taxon>
        <taxon>Gammaproteobacteria</taxon>
        <taxon>Lysobacterales</taxon>
        <taxon>Lysobacteraceae</taxon>
        <taxon>Xanthomonas</taxon>
    </lineage>
</organism>
<proteinExistence type="predicted"/>
<reference evidence="1 2" key="1">
    <citation type="submission" date="2019-11" db="EMBL/GenBank/DDBJ databases">
        <title>Genome-resolved metagenomics to study the prevalence of co-infection and intraspecific heterogeneity among plant pathogen metapopulations.</title>
        <authorList>
            <person name="Newberry E."/>
            <person name="Bhandari R."/>
            <person name="Kemble J."/>
            <person name="Sikora E."/>
            <person name="Potnis N."/>
        </authorList>
    </citation>
    <scope>NUCLEOTIDE SEQUENCE [LARGE SCALE GENOMIC DNA]</scope>
    <source>
        <strain evidence="1">Xp_Tom_Tuscaloosa_18b</strain>
    </source>
</reference>
<protein>
    <submittedName>
        <fullName evidence="1">Uncharacterized protein</fullName>
    </submittedName>
</protein>
<accession>A0A6L9V980</accession>
<dbReference type="RefSeq" id="WP_046933380.1">
    <property type="nucleotide sequence ID" value="NZ_JAKHFX010000008.1"/>
</dbReference>